<keyword evidence="1" id="KW-0732">Signal</keyword>
<proteinExistence type="predicted"/>
<dbReference type="Gene3D" id="2.60.40.10">
    <property type="entry name" value="Immunoglobulins"/>
    <property type="match status" value="3"/>
</dbReference>
<dbReference type="RefSeq" id="WP_012506460.1">
    <property type="nucleotide sequence ID" value="NC_011059.1"/>
</dbReference>
<dbReference type="eggNOG" id="COG1572">
    <property type="taxonomic scope" value="Bacteria"/>
</dbReference>
<feature type="signal peptide" evidence="1">
    <location>
        <begin position="1"/>
        <end position="28"/>
    </location>
</feature>
<feature type="chain" id="PRO_5002822534" description="CARDB domain-containing protein" evidence="1">
    <location>
        <begin position="29"/>
        <end position="606"/>
    </location>
</feature>
<dbReference type="EMBL" id="CP001108">
    <property type="protein sequence ID" value="ACF46927.1"/>
    <property type="molecule type" value="Genomic_DNA"/>
</dbReference>
<organism evidence="2 3">
    <name type="scientific">Prosthecochloris aestuarii (strain DSM 271 / SK 413)</name>
    <dbReference type="NCBI Taxonomy" id="290512"/>
    <lineage>
        <taxon>Bacteria</taxon>
        <taxon>Pseudomonadati</taxon>
        <taxon>Chlorobiota</taxon>
        <taxon>Chlorobiia</taxon>
        <taxon>Chlorobiales</taxon>
        <taxon>Chlorobiaceae</taxon>
        <taxon>Prosthecochloris</taxon>
    </lineage>
</organism>
<accession>B4S4N1</accession>
<evidence type="ECO:0000256" key="1">
    <source>
        <dbReference type="SAM" id="SignalP"/>
    </source>
</evidence>
<dbReference type="InterPro" id="IPR013783">
    <property type="entry name" value="Ig-like_fold"/>
</dbReference>
<evidence type="ECO:0008006" key="4">
    <source>
        <dbReference type="Google" id="ProtNLM"/>
    </source>
</evidence>
<dbReference type="HOGENOM" id="CLU_450445_0_0_10"/>
<name>B4S4N1_PROA2</name>
<dbReference type="Proteomes" id="UP000002725">
    <property type="component" value="Chromosome"/>
</dbReference>
<gene>
    <name evidence="2" type="ordered locus">Paes_1915</name>
</gene>
<dbReference type="STRING" id="290512.Paes_1915"/>
<reference evidence="2" key="1">
    <citation type="submission" date="2008-06" db="EMBL/GenBank/DDBJ databases">
        <title>Complete sequence of chromosome of Prosthecochloris aestuarii DSM 271.</title>
        <authorList>
            <consortium name="US DOE Joint Genome Institute"/>
            <person name="Lucas S."/>
            <person name="Copeland A."/>
            <person name="Lapidus A."/>
            <person name="Glavina del Rio T."/>
            <person name="Dalin E."/>
            <person name="Tice H."/>
            <person name="Bruce D."/>
            <person name="Goodwin L."/>
            <person name="Pitluck S."/>
            <person name="Schmutz J."/>
            <person name="Larimer F."/>
            <person name="Land M."/>
            <person name="Hauser L."/>
            <person name="Kyrpides N."/>
            <person name="Anderson I."/>
            <person name="Liu Z."/>
            <person name="Li T."/>
            <person name="Zhao F."/>
            <person name="Overmann J."/>
            <person name="Bryant D.A."/>
            <person name="Richardson P."/>
        </authorList>
    </citation>
    <scope>NUCLEOTIDE SEQUENCE [LARGE SCALE GENOMIC DNA]</scope>
    <source>
        <strain evidence="2">DSM 271</strain>
    </source>
</reference>
<evidence type="ECO:0000313" key="3">
    <source>
        <dbReference type="Proteomes" id="UP000002725"/>
    </source>
</evidence>
<dbReference type="KEGG" id="paa:Paes_1915"/>
<evidence type="ECO:0000313" key="2">
    <source>
        <dbReference type="EMBL" id="ACF46927.1"/>
    </source>
</evidence>
<protein>
    <recommendedName>
        <fullName evidence="4">CARDB domain-containing protein</fullName>
    </recommendedName>
</protein>
<dbReference type="AlphaFoldDB" id="B4S4N1"/>
<sequence>MNKKFSVPMIFLLLTFLLSGAWSPGAYGQQKTLKGNPLLPRVLPDLVVDDVWLDKACRVVVRVKNNGPGSVPDNVWAVHTPESAGVYLRINGKPWGGATIWKFDASKALQKPGGSATYTSNLKVSGSAVIEAEVDLWNKVHEKSEGNNTRQEKLTCAAVAGPAVKPLPVPLPVKLLPDLIVEEIWLDRDCHVVAKLKNQGPGSLPDNVWNVHTPKSAGIYFWKDGKRWGGATIWKLDPAKALQRPGGTAVYTSTLMVSGKANITGQVDIWNQVVESNENNNRQTKQVICHGSAQPGPVGGVTGPSGSGILASSGDLAVSITGCPSTVRAGQDLGTAFKVRGRSSFSVPVNGVVIDLVLKKHALYPVPAPYAVHSQGYSDGVLLKGGRENISFNGPGWQTVKLNGSNTIPADTPPGIYYLGAVIDAGNNHAELNEKNNVAFCKIRVKEGADSASGIVQEDCVPFNPQTTAVRQIDGRWKIVDGNHWLFDFGAKKAEADKAYRIIRHYGMNRSCFVGRPGPSFTYMLVNGNAPVGPFPGEDSVPFNPATIQVKQISGHWKIVDGSHWMFDFGSDRAEAEKAYRIIKKYGFRYSCFVGRPDASFSYLRR</sequence>
<keyword evidence="3" id="KW-1185">Reference proteome</keyword>